<dbReference type="InParanoid" id="A0A0C2SE74"/>
<feature type="non-terminal residue" evidence="2">
    <location>
        <position position="69"/>
    </location>
</feature>
<protein>
    <submittedName>
        <fullName evidence="2">Uncharacterized protein</fullName>
    </submittedName>
</protein>
<reference evidence="2 3" key="1">
    <citation type="submission" date="2014-04" db="EMBL/GenBank/DDBJ databases">
        <title>Evolutionary Origins and Diversification of the Mycorrhizal Mutualists.</title>
        <authorList>
            <consortium name="DOE Joint Genome Institute"/>
            <consortium name="Mycorrhizal Genomics Consortium"/>
            <person name="Kohler A."/>
            <person name="Kuo A."/>
            <person name="Nagy L.G."/>
            <person name="Floudas D."/>
            <person name="Copeland A."/>
            <person name="Barry K.W."/>
            <person name="Cichocki N."/>
            <person name="Veneault-Fourrey C."/>
            <person name="LaButti K."/>
            <person name="Lindquist E.A."/>
            <person name="Lipzen A."/>
            <person name="Lundell T."/>
            <person name="Morin E."/>
            <person name="Murat C."/>
            <person name="Riley R."/>
            <person name="Ohm R."/>
            <person name="Sun H."/>
            <person name="Tunlid A."/>
            <person name="Henrissat B."/>
            <person name="Grigoriev I.V."/>
            <person name="Hibbett D.S."/>
            <person name="Martin F."/>
        </authorList>
    </citation>
    <scope>NUCLEOTIDE SEQUENCE [LARGE SCALE GENOMIC DNA]</scope>
    <source>
        <strain evidence="2 3">Koide BX008</strain>
    </source>
</reference>
<evidence type="ECO:0000313" key="2">
    <source>
        <dbReference type="EMBL" id="KIL61360.1"/>
    </source>
</evidence>
<evidence type="ECO:0000256" key="1">
    <source>
        <dbReference type="SAM" id="MobiDB-lite"/>
    </source>
</evidence>
<dbReference type="HOGENOM" id="CLU_2782645_0_0_1"/>
<dbReference type="EMBL" id="KN818285">
    <property type="protein sequence ID" value="KIL61360.1"/>
    <property type="molecule type" value="Genomic_DNA"/>
</dbReference>
<sequence length="69" mass="7418">MFKQTVQRSNHKSKLALDNPSSFKKRSGASSNKENVVPKSSAKPLAAKKSVSMAGESSVKNLADDGRQK</sequence>
<dbReference type="Proteomes" id="UP000054549">
    <property type="component" value="Unassembled WGS sequence"/>
</dbReference>
<feature type="region of interest" description="Disordered" evidence="1">
    <location>
        <begin position="1"/>
        <end position="69"/>
    </location>
</feature>
<evidence type="ECO:0000313" key="3">
    <source>
        <dbReference type="Proteomes" id="UP000054549"/>
    </source>
</evidence>
<gene>
    <name evidence="2" type="ORF">M378DRAFT_199544</name>
</gene>
<dbReference type="AlphaFoldDB" id="A0A0C2SE74"/>
<name>A0A0C2SE74_AMAMK</name>
<feature type="compositionally biased region" description="Low complexity" evidence="1">
    <location>
        <begin position="37"/>
        <end position="52"/>
    </location>
</feature>
<accession>A0A0C2SE74</accession>
<keyword evidence="3" id="KW-1185">Reference proteome</keyword>
<proteinExistence type="predicted"/>
<organism evidence="2 3">
    <name type="scientific">Amanita muscaria (strain Koide BX008)</name>
    <dbReference type="NCBI Taxonomy" id="946122"/>
    <lineage>
        <taxon>Eukaryota</taxon>
        <taxon>Fungi</taxon>
        <taxon>Dikarya</taxon>
        <taxon>Basidiomycota</taxon>
        <taxon>Agaricomycotina</taxon>
        <taxon>Agaricomycetes</taxon>
        <taxon>Agaricomycetidae</taxon>
        <taxon>Agaricales</taxon>
        <taxon>Pluteineae</taxon>
        <taxon>Amanitaceae</taxon>
        <taxon>Amanita</taxon>
    </lineage>
</organism>